<dbReference type="Proteomes" id="UP001218579">
    <property type="component" value="Unassembled WGS sequence"/>
</dbReference>
<dbReference type="PRINTS" id="PR00035">
    <property type="entry name" value="HTHGNTR"/>
</dbReference>
<dbReference type="Gene3D" id="3.40.640.10">
    <property type="entry name" value="Type I PLP-dependent aspartate aminotransferase-like (Major domain)"/>
    <property type="match status" value="1"/>
</dbReference>
<keyword evidence="7" id="KW-0808">Transferase</keyword>
<accession>A0ABT5HMG5</accession>
<dbReference type="InterPro" id="IPR000524">
    <property type="entry name" value="Tscrpt_reg_HTH_GntR"/>
</dbReference>
<dbReference type="EMBL" id="JAQQKV010000003">
    <property type="protein sequence ID" value="MDC7677430.1"/>
    <property type="molecule type" value="Genomic_DNA"/>
</dbReference>
<dbReference type="SUPFAM" id="SSF53383">
    <property type="entry name" value="PLP-dependent transferases"/>
    <property type="match status" value="1"/>
</dbReference>
<comment type="similarity">
    <text evidence="1">In the C-terminal section; belongs to the class-I pyridoxal-phosphate-dependent aminotransferase family.</text>
</comment>
<dbReference type="InterPro" id="IPR036390">
    <property type="entry name" value="WH_DNA-bd_sf"/>
</dbReference>
<dbReference type="SUPFAM" id="SSF46785">
    <property type="entry name" value="Winged helix' DNA-binding domain"/>
    <property type="match status" value="1"/>
</dbReference>
<dbReference type="PROSITE" id="PS50949">
    <property type="entry name" value="HTH_GNTR"/>
    <property type="match status" value="1"/>
</dbReference>
<dbReference type="CDD" id="cd00609">
    <property type="entry name" value="AAT_like"/>
    <property type="match status" value="1"/>
</dbReference>
<dbReference type="Gene3D" id="3.90.1150.10">
    <property type="entry name" value="Aspartate Aminotransferase, domain 1"/>
    <property type="match status" value="1"/>
</dbReference>
<dbReference type="PANTHER" id="PTHR46577">
    <property type="entry name" value="HTH-TYPE TRANSCRIPTIONAL REGULATORY PROTEIN GABR"/>
    <property type="match status" value="1"/>
</dbReference>
<dbReference type="InterPro" id="IPR015421">
    <property type="entry name" value="PyrdxlP-dep_Trfase_major"/>
</dbReference>
<dbReference type="Gene3D" id="1.10.10.10">
    <property type="entry name" value="Winged helix-like DNA-binding domain superfamily/Winged helix DNA-binding domain"/>
    <property type="match status" value="1"/>
</dbReference>
<keyword evidence="8" id="KW-1185">Reference proteome</keyword>
<reference evidence="7 8" key="1">
    <citation type="submission" date="2023-01" db="EMBL/GenBank/DDBJ databases">
        <title>Novel species of the genus Asticcacaulis isolated from rivers.</title>
        <authorList>
            <person name="Lu H."/>
        </authorList>
    </citation>
    <scope>NUCLEOTIDE SEQUENCE [LARGE SCALE GENOMIC DNA]</scope>
    <source>
        <strain evidence="7 8">LKC15W</strain>
    </source>
</reference>
<comment type="caution">
    <text evidence="7">The sequence shown here is derived from an EMBL/GenBank/DDBJ whole genome shotgun (WGS) entry which is preliminary data.</text>
</comment>
<evidence type="ECO:0000256" key="5">
    <source>
        <dbReference type="ARBA" id="ARBA00023163"/>
    </source>
</evidence>
<keyword evidence="2" id="KW-0663">Pyridoxal phosphate</keyword>
<dbReference type="InterPro" id="IPR015422">
    <property type="entry name" value="PyrdxlP-dep_Trfase_small"/>
</dbReference>
<dbReference type="GO" id="GO:0008483">
    <property type="term" value="F:transaminase activity"/>
    <property type="evidence" value="ECO:0007669"/>
    <property type="project" value="UniProtKB-KW"/>
</dbReference>
<keyword evidence="4" id="KW-0238">DNA-binding</keyword>
<evidence type="ECO:0000256" key="3">
    <source>
        <dbReference type="ARBA" id="ARBA00023015"/>
    </source>
</evidence>
<dbReference type="PANTHER" id="PTHR46577:SF2">
    <property type="entry name" value="TRANSCRIPTIONAL REGULATORY PROTEIN"/>
    <property type="match status" value="1"/>
</dbReference>
<dbReference type="InterPro" id="IPR036388">
    <property type="entry name" value="WH-like_DNA-bd_sf"/>
</dbReference>
<protein>
    <submittedName>
        <fullName evidence="7">PLP-dependent aminotransferase family protein</fullName>
    </submittedName>
</protein>
<proteinExistence type="inferred from homology"/>
<evidence type="ECO:0000256" key="4">
    <source>
        <dbReference type="ARBA" id="ARBA00023125"/>
    </source>
</evidence>
<evidence type="ECO:0000313" key="8">
    <source>
        <dbReference type="Proteomes" id="UP001218579"/>
    </source>
</evidence>
<organism evidence="7 8">
    <name type="scientific">Asticcacaulis machinosus</name>
    <dbReference type="NCBI Taxonomy" id="2984211"/>
    <lineage>
        <taxon>Bacteria</taxon>
        <taxon>Pseudomonadati</taxon>
        <taxon>Pseudomonadota</taxon>
        <taxon>Alphaproteobacteria</taxon>
        <taxon>Caulobacterales</taxon>
        <taxon>Caulobacteraceae</taxon>
        <taxon>Asticcacaulis</taxon>
    </lineage>
</organism>
<dbReference type="Pfam" id="PF00155">
    <property type="entry name" value="Aminotran_1_2"/>
    <property type="match status" value="1"/>
</dbReference>
<evidence type="ECO:0000259" key="6">
    <source>
        <dbReference type="PROSITE" id="PS50949"/>
    </source>
</evidence>
<evidence type="ECO:0000256" key="2">
    <source>
        <dbReference type="ARBA" id="ARBA00022898"/>
    </source>
</evidence>
<dbReference type="RefSeq" id="WP_272745749.1">
    <property type="nucleotide sequence ID" value="NZ_JAQQKV010000003.1"/>
</dbReference>
<sequence>MDDLSPSLVTRITGVIHKQIASRQLSLGARLPSIRSLAEAQGVSKSTVVDAYDRLVAEGVITSRRGSGYFVAAPTAPLALSDIGPALDRQIDPLWLSRQSLETPDDYLKPGCGWLPPSWMPEDDIRRALRAVARNPKSNLVEYATPLGHLPLRQILSRRLGELDITVAPQQIMLVDSATQAIELLCRFLLKPGDTVLVDDPCYFNFLAKLRAHGVKVVGVARTAHGPDMAAFSAALEAHKPRLYITNTALHNPTGTTLSPLMAHRLLKLAEAHDLTIIEDDIYADFEPEPSARLTAFDGFERVIYVGGFSKTLSASMRCGYICVRGDWIDALIDLKIATIFSSHQLPAELVCAVISDGHYRKHVELIRQKLAALRGRTVESFERMGFKIGVVPQAGMFLWCELPGGRDASELAKRALAEKIVLAPGNAFSLSQSASGFLRFNIAQSQDGRVFEFLKRALG</sequence>
<evidence type="ECO:0000313" key="7">
    <source>
        <dbReference type="EMBL" id="MDC7677430.1"/>
    </source>
</evidence>
<keyword evidence="5" id="KW-0804">Transcription</keyword>
<dbReference type="SMART" id="SM00345">
    <property type="entry name" value="HTH_GNTR"/>
    <property type="match status" value="1"/>
</dbReference>
<dbReference type="Pfam" id="PF00392">
    <property type="entry name" value="GntR"/>
    <property type="match status" value="1"/>
</dbReference>
<evidence type="ECO:0000256" key="1">
    <source>
        <dbReference type="ARBA" id="ARBA00005384"/>
    </source>
</evidence>
<dbReference type="InterPro" id="IPR051446">
    <property type="entry name" value="HTH_trans_reg/aminotransferase"/>
</dbReference>
<dbReference type="InterPro" id="IPR004839">
    <property type="entry name" value="Aminotransferase_I/II_large"/>
</dbReference>
<keyword evidence="7" id="KW-0032">Aminotransferase</keyword>
<gene>
    <name evidence="7" type="ORF">PQU98_14890</name>
</gene>
<dbReference type="CDD" id="cd07377">
    <property type="entry name" value="WHTH_GntR"/>
    <property type="match status" value="1"/>
</dbReference>
<name>A0ABT5HMG5_9CAUL</name>
<feature type="domain" description="HTH gntR-type" evidence="6">
    <location>
        <begin position="6"/>
        <end position="74"/>
    </location>
</feature>
<keyword evidence="3" id="KW-0805">Transcription regulation</keyword>
<dbReference type="InterPro" id="IPR015424">
    <property type="entry name" value="PyrdxlP-dep_Trfase"/>
</dbReference>